<name>A0A139AT94_GONPJ</name>
<dbReference type="Pfam" id="PF15469">
    <property type="entry name" value="Sec5"/>
    <property type="match status" value="1"/>
</dbReference>
<feature type="compositionally biased region" description="Basic and acidic residues" evidence="4">
    <location>
        <begin position="99"/>
        <end position="115"/>
    </location>
</feature>
<gene>
    <name evidence="6" type="ORF">M427DRAFT_505045</name>
</gene>
<feature type="region of interest" description="Disordered" evidence="4">
    <location>
        <begin position="612"/>
        <end position="635"/>
    </location>
</feature>
<evidence type="ECO:0000256" key="4">
    <source>
        <dbReference type="SAM" id="MobiDB-lite"/>
    </source>
</evidence>
<keyword evidence="7" id="KW-1185">Reference proteome</keyword>
<dbReference type="AlphaFoldDB" id="A0A139AT94"/>
<feature type="region of interest" description="Disordered" evidence="4">
    <location>
        <begin position="671"/>
        <end position="729"/>
    </location>
</feature>
<evidence type="ECO:0000256" key="2">
    <source>
        <dbReference type="ARBA" id="ARBA00022448"/>
    </source>
</evidence>
<evidence type="ECO:0000256" key="3">
    <source>
        <dbReference type="ARBA" id="ARBA00022483"/>
    </source>
</evidence>
<evidence type="ECO:0000259" key="5">
    <source>
        <dbReference type="Pfam" id="PF15469"/>
    </source>
</evidence>
<feature type="region of interest" description="Disordered" evidence="4">
    <location>
        <begin position="472"/>
        <end position="516"/>
    </location>
</feature>
<dbReference type="STRING" id="1344416.A0A139AT94"/>
<dbReference type="Proteomes" id="UP000070544">
    <property type="component" value="Unassembled WGS sequence"/>
</dbReference>
<feature type="compositionally biased region" description="Polar residues" evidence="4">
    <location>
        <begin position="43"/>
        <end position="54"/>
    </location>
</feature>
<dbReference type="EMBL" id="KQ965737">
    <property type="protein sequence ID" value="KXS19960.1"/>
    <property type="molecule type" value="Genomic_DNA"/>
</dbReference>
<evidence type="ECO:0000313" key="6">
    <source>
        <dbReference type="EMBL" id="KXS19960.1"/>
    </source>
</evidence>
<accession>A0A139AT94</accession>
<sequence length="1226" mass="136836">MRSMRSSTDLRSSSKKIRESRDSRDSRDSRETASDSLSRRSTDQSFGQAPTRSASVAHPSPLRESRESRKSQKYGSGGSSGSIPDPYGAPNDQYASETPRSRRSEDSRRRITKDEEKKLLVFYGLEREELGLETEVWPEDSTSNSTPPSAGDENLPDLLGGAQSRQPPGFLDYTESLALAVDEDPLGVRDSIFPGRSKRKQRGSSSQDVVDKKGDQISPSDPRLNISSKSFQPVLFLREIHRGTAYDDLERGADHLRHSVAQWNETLKVVVKENFDRFVTAKSTIDDLYKEFRSRDMNSSVEFGMENFGSALDTVSTRAKEVWLPLLERREQAERIRIALGMLERWKVFFNLPSSLQDSMRRGKVDIAVRDYKRGKLLMQTVQRPQKIFDRVWTEVEKIVSSLCSQLLKQLDDPWAPLDAQEKVISYLLDLDSEADPVWFYLRSQFRFIVGLMQDAYQEYVSRLELIRTGRQPSSAGANRNAGGTTVPPALGRRGMSTKGVAPTRKAPAESDTGAQARALAVDSDDEGGDGKMDPGGGPARVAGMSAAQFTKAIVLAGKSGKEYQKAFARDVDVQVWKATAKLIKRLSHVLLNSLPDFWRLVSHFAEGKFSKATPQPYSSDASRRKRQPTESRKMDHVNFMMKQIVTFYSSVLSEVFFLSTPLATLRTTMAFGANQPPPDGRSGSPIPPPSVTLGPPAPAKGEPELDSEFGDKKLAPVPPPPPPPAELSTYLFSHPLTASHFFTRVLDDLVQACEELRTVRVIGEDEAMADLVEIVEKIKWRASEVICNGIVRESRNFYQYEDWTFDVEGPQMRRIDGKTDFDGPTNWSETTTFLRLYNHFIKFSVRTVWQIVNSNASLYGDDPSGESTWKQSNNALSGLNRTSNDARLRENLESVRASFFDSLYAIVDGLHWLAVEWRPSRGNASKRRALMGIEGDEAASAIDTSEDTESATRRKSDMAWADEVAFKDGGAATAGGATSKKKTKAVDVSRQDVRSLVVLSNLTHFRNSMVPKLLSSFQEMFAIPLNKEAQVFRDIADHLDAIIFEAFIRRKTVRLDEVVRTGILYSGIDWFLISRPQEVSPYVYDLLVSLVMIHSEVSDVSKSLVRRALSELFVEVAQCVLSCFRKVDKFSVAGMLQATLETEFLHQSLASFETPLSSLILKLVYESVERGTVYEDEHSSGGVSGLGQLRGGNNAGMTEMLRSVREYLVECRKSTAVITACFRGS</sequence>
<dbReference type="OMA" id="CFTENAN"/>
<feature type="compositionally biased region" description="Low complexity" evidence="4">
    <location>
        <begin position="1"/>
        <end position="11"/>
    </location>
</feature>
<organism evidence="6 7">
    <name type="scientific">Gonapodya prolifera (strain JEL478)</name>
    <name type="common">Monoblepharis prolifera</name>
    <dbReference type="NCBI Taxonomy" id="1344416"/>
    <lineage>
        <taxon>Eukaryota</taxon>
        <taxon>Fungi</taxon>
        <taxon>Fungi incertae sedis</taxon>
        <taxon>Chytridiomycota</taxon>
        <taxon>Chytridiomycota incertae sedis</taxon>
        <taxon>Monoblepharidomycetes</taxon>
        <taxon>Monoblepharidales</taxon>
        <taxon>Gonapodyaceae</taxon>
        <taxon>Gonapodya</taxon>
    </lineage>
</organism>
<reference evidence="6 7" key="1">
    <citation type="journal article" date="2015" name="Genome Biol. Evol.">
        <title>Phylogenomic analyses indicate that early fungi evolved digesting cell walls of algal ancestors of land plants.</title>
        <authorList>
            <person name="Chang Y."/>
            <person name="Wang S."/>
            <person name="Sekimoto S."/>
            <person name="Aerts A.L."/>
            <person name="Choi C."/>
            <person name="Clum A."/>
            <person name="LaButti K.M."/>
            <person name="Lindquist E.A."/>
            <person name="Yee Ngan C."/>
            <person name="Ohm R.A."/>
            <person name="Salamov A.A."/>
            <person name="Grigoriev I.V."/>
            <person name="Spatafora J.W."/>
            <person name="Berbee M.L."/>
        </authorList>
    </citation>
    <scope>NUCLEOTIDE SEQUENCE [LARGE SCALE GENOMIC DNA]</scope>
    <source>
        <strain evidence="6 7">JEL478</strain>
    </source>
</reference>
<evidence type="ECO:0000313" key="7">
    <source>
        <dbReference type="Proteomes" id="UP000070544"/>
    </source>
</evidence>
<dbReference type="OrthoDB" id="26242at2759"/>
<dbReference type="PANTHER" id="PTHR13043:SF1">
    <property type="entry name" value="EXOCYST COMPLEX COMPONENT 2"/>
    <property type="match status" value="1"/>
</dbReference>
<dbReference type="GO" id="GO:0006893">
    <property type="term" value="P:Golgi to plasma membrane transport"/>
    <property type="evidence" value="ECO:0007669"/>
    <property type="project" value="InterPro"/>
</dbReference>
<dbReference type="PANTHER" id="PTHR13043">
    <property type="entry name" value="EXOCYST COMPLEX COMPONENT SEC5"/>
    <property type="match status" value="1"/>
</dbReference>
<feature type="region of interest" description="Disordered" evidence="4">
    <location>
        <begin position="133"/>
        <end position="170"/>
    </location>
</feature>
<dbReference type="InterPro" id="IPR039481">
    <property type="entry name" value="EXOC2/Sec5_N_dom"/>
</dbReference>
<feature type="compositionally biased region" description="Basic and acidic residues" evidence="4">
    <location>
        <begin position="61"/>
        <end position="70"/>
    </location>
</feature>
<feature type="compositionally biased region" description="Polar residues" evidence="4">
    <location>
        <begin position="472"/>
        <end position="484"/>
    </location>
</feature>
<keyword evidence="2" id="KW-0813">Transport</keyword>
<keyword evidence="3" id="KW-0268">Exocytosis</keyword>
<comment type="similarity">
    <text evidence="1">Belongs to the SEC5 family.</text>
</comment>
<evidence type="ECO:0000256" key="1">
    <source>
        <dbReference type="ARBA" id="ARBA00010578"/>
    </source>
</evidence>
<dbReference type="GO" id="GO:0000145">
    <property type="term" value="C:exocyst"/>
    <property type="evidence" value="ECO:0007669"/>
    <property type="project" value="InterPro"/>
</dbReference>
<feature type="compositionally biased region" description="Pro residues" evidence="4">
    <location>
        <begin position="676"/>
        <end position="699"/>
    </location>
</feature>
<dbReference type="GO" id="GO:0006887">
    <property type="term" value="P:exocytosis"/>
    <property type="evidence" value="ECO:0007669"/>
    <property type="project" value="UniProtKB-KW"/>
</dbReference>
<feature type="compositionally biased region" description="Basic and acidic residues" evidence="4">
    <location>
        <begin position="16"/>
        <end position="42"/>
    </location>
</feature>
<protein>
    <recommendedName>
        <fullName evidence="5">Exocyst complex component EXOC2/Sec5 N-terminal domain-containing protein</fullName>
    </recommendedName>
</protein>
<feature type="region of interest" description="Disordered" evidence="4">
    <location>
        <begin position="190"/>
        <end position="225"/>
    </location>
</feature>
<dbReference type="InterPro" id="IPR029175">
    <property type="entry name" value="EXOC2/Sec5"/>
</dbReference>
<feature type="domain" description="Exocyst complex component EXOC2/Sec5 N-terminal" evidence="5">
    <location>
        <begin position="183"/>
        <end position="1223"/>
    </location>
</feature>
<feature type="compositionally biased region" description="Pro residues" evidence="4">
    <location>
        <begin position="717"/>
        <end position="726"/>
    </location>
</feature>
<feature type="region of interest" description="Disordered" evidence="4">
    <location>
        <begin position="1"/>
        <end position="115"/>
    </location>
</feature>
<proteinExistence type="inferred from homology"/>